<dbReference type="InterPro" id="IPR005467">
    <property type="entry name" value="His_kinase_dom"/>
</dbReference>
<dbReference type="GO" id="GO:0004673">
    <property type="term" value="F:protein histidine kinase activity"/>
    <property type="evidence" value="ECO:0007669"/>
    <property type="project" value="UniProtKB-EC"/>
</dbReference>
<name>A0A0L6Z8I1_9CLOT</name>
<evidence type="ECO:0000259" key="6">
    <source>
        <dbReference type="PROSITE" id="PS50109"/>
    </source>
</evidence>
<sequence length="426" mass="48910">MLLKFCDIFNTLCQSILFVWSCNNVANKDDKLSKTKTLILITFIFTGIVILTYSDIYISDIPFGNFLIFLLILLSSLFLYRRSILDALIGIGLGYSLVAFLAYFLVTFHQNVLIYLKLNVSTEVQMFLFIYIPIWISYYFVYKSRKYIFDVARYLKNLKHNLFFVLILDYALIFLDTLRMEWTTHDMGLVFKSVLYFIAFITFVMAVIYFAKINDKSKEVEMLNAALNEKITELRKIKHDYGSEISGLYGLYQLGKMDRVGEMLKSIVQRNQALNTAVSVSICENPIVASVLHSATSKGVNVIVDDNGNYDELSITDNELLKLISNIIKNSIDVLSEVKNPIIKYKSYNSYNGITITIMNNGPEIPKDIRNKIFDSGFTTKKNDNSDRGYGLSIVKDIIAKCNGEISVESDDNWTQFKLEIPYMKF</sequence>
<protein>
    <recommendedName>
        <fullName evidence="2">histidine kinase</fullName>
        <ecNumber evidence="2">2.7.13.3</ecNumber>
    </recommendedName>
</protein>
<evidence type="ECO:0000256" key="4">
    <source>
        <dbReference type="ARBA" id="ARBA00023012"/>
    </source>
</evidence>
<dbReference type="PRINTS" id="PR00344">
    <property type="entry name" value="BCTRLSENSOR"/>
</dbReference>
<evidence type="ECO:0000256" key="5">
    <source>
        <dbReference type="SAM" id="Phobius"/>
    </source>
</evidence>
<dbReference type="Pfam" id="PF02518">
    <property type="entry name" value="HATPase_c"/>
    <property type="match status" value="1"/>
</dbReference>
<reference evidence="8" key="1">
    <citation type="submission" date="2015-08" db="EMBL/GenBank/DDBJ databases">
        <title>Genome sequence of the strict anaerobe Clostridium homopropionicum LuHBu1 (DSM 5847T).</title>
        <authorList>
            <person name="Poehlein A."/>
            <person name="Beck M."/>
            <person name="Schiel-Bengelsdorf B."/>
            <person name="Bengelsdorf F.R."/>
            <person name="Daniel R."/>
            <person name="Duerre P."/>
        </authorList>
    </citation>
    <scope>NUCLEOTIDE SEQUENCE [LARGE SCALE GENOMIC DNA]</scope>
    <source>
        <strain evidence="8">DSM 5847</strain>
    </source>
</reference>
<dbReference type="RefSeq" id="WP_052221879.1">
    <property type="nucleotide sequence ID" value="NZ_LHUR01000027.1"/>
</dbReference>
<comment type="catalytic activity">
    <reaction evidence="1">
        <text>ATP + protein L-histidine = ADP + protein N-phospho-L-histidine.</text>
        <dbReference type="EC" id="2.7.13.3"/>
    </reaction>
</comment>
<feature type="transmembrane region" description="Helical" evidence="5">
    <location>
        <begin position="162"/>
        <end position="182"/>
    </location>
</feature>
<keyword evidence="7" id="KW-0808">Transferase</keyword>
<dbReference type="SUPFAM" id="SSF55874">
    <property type="entry name" value="ATPase domain of HSP90 chaperone/DNA topoisomerase II/histidine kinase"/>
    <property type="match status" value="1"/>
</dbReference>
<evidence type="ECO:0000256" key="3">
    <source>
        <dbReference type="ARBA" id="ARBA00022777"/>
    </source>
</evidence>
<feature type="transmembrane region" description="Helical" evidence="5">
    <location>
        <begin position="63"/>
        <end position="80"/>
    </location>
</feature>
<dbReference type="PANTHER" id="PTHR40448">
    <property type="entry name" value="TWO-COMPONENT SENSOR HISTIDINE KINASE"/>
    <property type="match status" value="1"/>
</dbReference>
<keyword evidence="8" id="KW-1185">Reference proteome</keyword>
<dbReference type="STRING" id="36844.SAMN04488501_106129"/>
<organism evidence="7 8">
    <name type="scientific">Clostridium homopropionicum DSM 5847</name>
    <dbReference type="NCBI Taxonomy" id="1121318"/>
    <lineage>
        <taxon>Bacteria</taxon>
        <taxon>Bacillati</taxon>
        <taxon>Bacillota</taxon>
        <taxon>Clostridia</taxon>
        <taxon>Eubacteriales</taxon>
        <taxon>Clostridiaceae</taxon>
        <taxon>Clostridium</taxon>
    </lineage>
</organism>
<dbReference type="AlphaFoldDB" id="A0A0L6Z8I1"/>
<feature type="transmembrane region" description="Helical" evidence="5">
    <location>
        <begin position="126"/>
        <end position="142"/>
    </location>
</feature>
<comment type="caution">
    <text evidence="7">The sequence shown here is derived from an EMBL/GenBank/DDBJ whole genome shotgun (WGS) entry which is preliminary data.</text>
</comment>
<dbReference type="EC" id="2.7.13.3" evidence="2"/>
<keyword evidence="3 7" id="KW-0418">Kinase</keyword>
<dbReference type="PATRIC" id="fig|1121318.3.peg.2384"/>
<feature type="domain" description="Histidine kinase" evidence="6">
    <location>
        <begin position="256"/>
        <end position="425"/>
    </location>
</feature>
<dbReference type="GO" id="GO:0042802">
    <property type="term" value="F:identical protein binding"/>
    <property type="evidence" value="ECO:0007669"/>
    <property type="project" value="TreeGrafter"/>
</dbReference>
<accession>A0A0L6Z8I1</accession>
<dbReference type="PANTHER" id="PTHR40448:SF1">
    <property type="entry name" value="TWO-COMPONENT SENSOR HISTIDINE KINASE"/>
    <property type="match status" value="1"/>
</dbReference>
<dbReference type="InterPro" id="IPR003594">
    <property type="entry name" value="HATPase_dom"/>
</dbReference>
<gene>
    <name evidence="7" type="primary">dpiB_2</name>
    <name evidence="7" type="ORF">CLHOM_23700</name>
</gene>
<feature type="transmembrane region" description="Helical" evidence="5">
    <location>
        <begin position="87"/>
        <end position="106"/>
    </location>
</feature>
<evidence type="ECO:0000256" key="1">
    <source>
        <dbReference type="ARBA" id="ARBA00000085"/>
    </source>
</evidence>
<dbReference type="InterPro" id="IPR004358">
    <property type="entry name" value="Sig_transdc_His_kin-like_C"/>
</dbReference>
<dbReference type="Proteomes" id="UP000037043">
    <property type="component" value="Unassembled WGS sequence"/>
</dbReference>
<evidence type="ECO:0000256" key="2">
    <source>
        <dbReference type="ARBA" id="ARBA00012438"/>
    </source>
</evidence>
<feature type="transmembrane region" description="Helical" evidence="5">
    <location>
        <begin position="38"/>
        <end position="57"/>
    </location>
</feature>
<keyword evidence="5" id="KW-0472">Membrane</keyword>
<dbReference type="SMART" id="SM00387">
    <property type="entry name" value="HATPase_c"/>
    <property type="match status" value="1"/>
</dbReference>
<dbReference type="EMBL" id="LHUR01000027">
    <property type="protein sequence ID" value="KOA19264.1"/>
    <property type="molecule type" value="Genomic_DNA"/>
</dbReference>
<evidence type="ECO:0000313" key="8">
    <source>
        <dbReference type="Proteomes" id="UP000037043"/>
    </source>
</evidence>
<dbReference type="PROSITE" id="PS50109">
    <property type="entry name" value="HIS_KIN"/>
    <property type="match status" value="1"/>
</dbReference>
<keyword evidence="4" id="KW-0902">Two-component regulatory system</keyword>
<dbReference type="GO" id="GO:0000160">
    <property type="term" value="P:phosphorelay signal transduction system"/>
    <property type="evidence" value="ECO:0007669"/>
    <property type="project" value="UniProtKB-KW"/>
</dbReference>
<dbReference type="Gene3D" id="3.30.565.10">
    <property type="entry name" value="Histidine kinase-like ATPase, C-terminal domain"/>
    <property type="match status" value="1"/>
</dbReference>
<keyword evidence="5" id="KW-0812">Transmembrane</keyword>
<feature type="transmembrane region" description="Helical" evidence="5">
    <location>
        <begin position="194"/>
        <end position="211"/>
    </location>
</feature>
<evidence type="ECO:0000313" key="7">
    <source>
        <dbReference type="EMBL" id="KOA19264.1"/>
    </source>
</evidence>
<keyword evidence="5" id="KW-1133">Transmembrane helix</keyword>
<dbReference type="InterPro" id="IPR036890">
    <property type="entry name" value="HATPase_C_sf"/>
</dbReference>
<proteinExistence type="predicted"/>